<evidence type="ECO:0000313" key="4">
    <source>
        <dbReference type="Proteomes" id="UP000604475"/>
    </source>
</evidence>
<feature type="domain" description="HD-GYP" evidence="2">
    <location>
        <begin position="253"/>
        <end position="448"/>
    </location>
</feature>
<dbReference type="RefSeq" id="WP_203004441.1">
    <property type="nucleotide sequence ID" value="NZ_JADWYU010000113.1"/>
</dbReference>
<sequence>MQVIRTTEVLAALSLTTDLASGMEFEKGLRTCAVATTFAGELLGADAPARRVVFEAALLRSVGCTSFAPENADYFRDDVAFQAALKTLDPGDPEVFAGQLRVFGAWAGAEEAPRLAETLTQIMPTVGVRAASTGCETSRALGPGLGLQPAAVDALDDVYERWDGLGIPAGRRGEQLSLAGRIVHVAEQAVLAHARGGSTAAVAEIRRRAGGHLDPRLAAAFVAGADVALAALTEPDAIATVLALEPAPHATVPFGSVPRLCAVLARVVDLKSRWLLGHSEHVAALAEAAGRVAGLADAALVELRCAALLHDLGRVGVSSAVWDRPGPLGVAELERVRMHTYWTQRVLERVPALAPLAGVAAAHHERADGGGYHRGFPAAGLPPAARLLAAADMLAALTEPRAHRPAFGAARAADLLTAQADAGGLDREAVAAVLEAAGLPRPRPVLPAGLTEREVEVLRHAARGLSNREIGAELGISARTVGHHLAHIYDKTGRRTRAGVAIFAMEHRLLP</sequence>
<dbReference type="PROSITE" id="PS50043">
    <property type="entry name" value="HTH_LUXR_2"/>
    <property type="match status" value="1"/>
</dbReference>
<dbReference type="SUPFAM" id="SSF46894">
    <property type="entry name" value="C-terminal effector domain of the bipartite response regulators"/>
    <property type="match status" value="1"/>
</dbReference>
<dbReference type="SMART" id="SM00471">
    <property type="entry name" value="HDc"/>
    <property type="match status" value="1"/>
</dbReference>
<dbReference type="Pfam" id="PF13487">
    <property type="entry name" value="HD_5"/>
    <property type="match status" value="1"/>
</dbReference>
<dbReference type="Gene3D" id="1.10.3210.10">
    <property type="entry name" value="Hypothetical protein af1432"/>
    <property type="match status" value="2"/>
</dbReference>
<dbReference type="CDD" id="cd06170">
    <property type="entry name" value="LuxR_C_like"/>
    <property type="match status" value="1"/>
</dbReference>
<organism evidence="3 4">
    <name type="scientific">Frankia nepalensis</name>
    <dbReference type="NCBI Taxonomy" id="1836974"/>
    <lineage>
        <taxon>Bacteria</taxon>
        <taxon>Bacillati</taxon>
        <taxon>Actinomycetota</taxon>
        <taxon>Actinomycetes</taxon>
        <taxon>Frankiales</taxon>
        <taxon>Frankiaceae</taxon>
        <taxon>Frankia</taxon>
    </lineage>
</organism>
<dbReference type="PROSITE" id="PS51832">
    <property type="entry name" value="HD_GYP"/>
    <property type="match status" value="1"/>
</dbReference>
<dbReference type="Pfam" id="PF00196">
    <property type="entry name" value="GerE"/>
    <property type="match status" value="1"/>
</dbReference>
<keyword evidence="4" id="KW-1185">Reference proteome</keyword>
<name>A0A937RP45_9ACTN</name>
<dbReference type="Proteomes" id="UP000604475">
    <property type="component" value="Unassembled WGS sequence"/>
</dbReference>
<dbReference type="Gene3D" id="1.10.10.10">
    <property type="entry name" value="Winged helix-like DNA-binding domain superfamily/Winged helix DNA-binding domain"/>
    <property type="match status" value="1"/>
</dbReference>
<evidence type="ECO:0000313" key="3">
    <source>
        <dbReference type="EMBL" id="MBL7629411.1"/>
    </source>
</evidence>
<protein>
    <submittedName>
        <fullName evidence="3">HD domain-containing protein</fullName>
    </submittedName>
</protein>
<dbReference type="InterPro" id="IPR052020">
    <property type="entry name" value="Cyclic_di-GMP/3'3'-cGAMP_PDE"/>
</dbReference>
<reference evidence="3" key="1">
    <citation type="submission" date="2020-12" db="EMBL/GenBank/DDBJ databases">
        <title>Genomic characterization of non-nitrogen-fixing Frankia strains.</title>
        <authorList>
            <person name="Carlos-Shanley C."/>
            <person name="Guerra T."/>
            <person name="Hahn D."/>
        </authorList>
    </citation>
    <scope>NUCLEOTIDE SEQUENCE</scope>
    <source>
        <strain evidence="3">CN6</strain>
    </source>
</reference>
<comment type="caution">
    <text evidence="3">The sequence shown here is derived from an EMBL/GenBank/DDBJ whole genome shotgun (WGS) entry which is preliminary data.</text>
</comment>
<proteinExistence type="predicted"/>
<dbReference type="PANTHER" id="PTHR45228:SF5">
    <property type="entry name" value="CYCLIC DI-GMP PHOSPHODIESTERASE VC_1348-RELATED"/>
    <property type="match status" value="1"/>
</dbReference>
<gene>
    <name evidence="3" type="ORF">I7412_20020</name>
</gene>
<dbReference type="GO" id="GO:0006355">
    <property type="term" value="P:regulation of DNA-templated transcription"/>
    <property type="evidence" value="ECO:0007669"/>
    <property type="project" value="InterPro"/>
</dbReference>
<dbReference type="SUPFAM" id="SSF109604">
    <property type="entry name" value="HD-domain/PDEase-like"/>
    <property type="match status" value="1"/>
</dbReference>
<dbReference type="PRINTS" id="PR00038">
    <property type="entry name" value="HTHLUXR"/>
</dbReference>
<dbReference type="InterPro" id="IPR016032">
    <property type="entry name" value="Sig_transdc_resp-reg_C-effctor"/>
</dbReference>
<dbReference type="AlphaFoldDB" id="A0A937RP45"/>
<dbReference type="InterPro" id="IPR003607">
    <property type="entry name" value="HD/PDEase_dom"/>
</dbReference>
<accession>A0A937RP45</accession>
<evidence type="ECO:0000259" key="1">
    <source>
        <dbReference type="PROSITE" id="PS50043"/>
    </source>
</evidence>
<dbReference type="GO" id="GO:0003677">
    <property type="term" value="F:DNA binding"/>
    <property type="evidence" value="ECO:0007669"/>
    <property type="project" value="InterPro"/>
</dbReference>
<dbReference type="PROSITE" id="PS00622">
    <property type="entry name" value="HTH_LUXR_1"/>
    <property type="match status" value="1"/>
</dbReference>
<dbReference type="PANTHER" id="PTHR45228">
    <property type="entry name" value="CYCLIC DI-GMP PHOSPHODIESTERASE TM_0186-RELATED"/>
    <property type="match status" value="1"/>
</dbReference>
<dbReference type="EMBL" id="JAEACQ010000228">
    <property type="protein sequence ID" value="MBL7629411.1"/>
    <property type="molecule type" value="Genomic_DNA"/>
</dbReference>
<dbReference type="SMART" id="SM00421">
    <property type="entry name" value="HTH_LUXR"/>
    <property type="match status" value="1"/>
</dbReference>
<dbReference type="InterPro" id="IPR000792">
    <property type="entry name" value="Tscrpt_reg_LuxR_C"/>
</dbReference>
<dbReference type="InterPro" id="IPR037522">
    <property type="entry name" value="HD_GYP_dom"/>
</dbReference>
<feature type="domain" description="HTH luxR-type" evidence="1">
    <location>
        <begin position="443"/>
        <end position="508"/>
    </location>
</feature>
<evidence type="ECO:0000259" key="2">
    <source>
        <dbReference type="PROSITE" id="PS51832"/>
    </source>
</evidence>
<dbReference type="CDD" id="cd00077">
    <property type="entry name" value="HDc"/>
    <property type="match status" value="1"/>
</dbReference>
<dbReference type="InterPro" id="IPR036388">
    <property type="entry name" value="WH-like_DNA-bd_sf"/>
</dbReference>